<sequence length="108" mass="12010">MLCTTKTGGVGLNLTGANRIVLYDLNTEKKMLDPEAVKTNSRGREKTMLRELFEEPNDYGDIIPNPVSWRAKAMQCEGVGEDWVSILQAKVSSLVTDEKMTGAVEKFE</sequence>
<dbReference type="AlphaFoldDB" id="A0AAD3CZS2"/>
<comment type="caution">
    <text evidence="1">The sequence shown here is derived from an EMBL/GenBank/DDBJ whole genome shotgun (WGS) entry which is preliminary data.</text>
</comment>
<protein>
    <submittedName>
        <fullName evidence="1">Glutamine-hydrolyzing asparagine synthase</fullName>
    </submittedName>
</protein>
<dbReference type="Proteomes" id="UP001054902">
    <property type="component" value="Unassembled WGS sequence"/>
</dbReference>
<accession>A0AAD3CZS2</accession>
<reference evidence="1 2" key="1">
    <citation type="journal article" date="2021" name="Sci. Rep.">
        <title>The genome of the diatom Chaetoceros tenuissimus carries an ancient integrated fragment of an extant virus.</title>
        <authorList>
            <person name="Hongo Y."/>
            <person name="Kimura K."/>
            <person name="Takaki Y."/>
            <person name="Yoshida Y."/>
            <person name="Baba S."/>
            <person name="Kobayashi G."/>
            <person name="Nagasaki K."/>
            <person name="Hano T."/>
            <person name="Tomaru Y."/>
        </authorList>
    </citation>
    <scope>NUCLEOTIDE SEQUENCE [LARGE SCALE GENOMIC DNA]</scope>
    <source>
        <strain evidence="1 2">NIES-3715</strain>
    </source>
</reference>
<organism evidence="1 2">
    <name type="scientific">Chaetoceros tenuissimus</name>
    <dbReference type="NCBI Taxonomy" id="426638"/>
    <lineage>
        <taxon>Eukaryota</taxon>
        <taxon>Sar</taxon>
        <taxon>Stramenopiles</taxon>
        <taxon>Ochrophyta</taxon>
        <taxon>Bacillariophyta</taxon>
        <taxon>Coscinodiscophyceae</taxon>
        <taxon>Chaetocerotophycidae</taxon>
        <taxon>Chaetocerotales</taxon>
        <taxon>Chaetocerotaceae</taxon>
        <taxon>Chaetoceros</taxon>
    </lineage>
</organism>
<dbReference type="Gene3D" id="3.40.50.300">
    <property type="entry name" value="P-loop containing nucleotide triphosphate hydrolases"/>
    <property type="match status" value="1"/>
</dbReference>
<name>A0AAD3CZS2_9STRA</name>
<proteinExistence type="predicted"/>
<keyword evidence="2" id="KW-1185">Reference proteome</keyword>
<dbReference type="InterPro" id="IPR027417">
    <property type="entry name" value="P-loop_NTPase"/>
</dbReference>
<evidence type="ECO:0000313" key="1">
    <source>
        <dbReference type="EMBL" id="GFH54015.1"/>
    </source>
</evidence>
<dbReference type="EMBL" id="BLLK01000047">
    <property type="protein sequence ID" value="GFH54015.1"/>
    <property type="molecule type" value="Genomic_DNA"/>
</dbReference>
<evidence type="ECO:0000313" key="2">
    <source>
        <dbReference type="Proteomes" id="UP001054902"/>
    </source>
</evidence>
<gene>
    <name evidence="1" type="ORF">CTEN210_10491</name>
</gene>